<dbReference type="Gene3D" id="1.10.10.10">
    <property type="entry name" value="Winged helix-like DNA-binding domain superfamily/Winged helix DNA-binding domain"/>
    <property type="match status" value="1"/>
</dbReference>
<dbReference type="Proteomes" id="UP000013111">
    <property type="component" value="Unassembled WGS sequence"/>
</dbReference>
<feature type="compositionally biased region" description="Low complexity" evidence="3">
    <location>
        <begin position="134"/>
        <end position="147"/>
    </location>
</feature>
<dbReference type="InterPro" id="IPR016032">
    <property type="entry name" value="Sig_transdc_resp-reg_C-effctor"/>
</dbReference>
<name>A0A831A394_ERWAM</name>
<evidence type="ECO:0000256" key="2">
    <source>
        <dbReference type="PROSITE-ProRule" id="PRU01091"/>
    </source>
</evidence>
<dbReference type="InterPro" id="IPR001867">
    <property type="entry name" value="OmpR/PhoB-type_DNA-bd"/>
</dbReference>
<keyword evidence="4" id="KW-0812">Transmembrane</keyword>
<evidence type="ECO:0000313" key="7">
    <source>
        <dbReference type="Proteomes" id="UP000013111"/>
    </source>
</evidence>
<dbReference type="GeneID" id="97604824"/>
<evidence type="ECO:0000313" key="6">
    <source>
        <dbReference type="EMBL" id="CCO92465.1"/>
    </source>
</evidence>
<dbReference type="AlphaFoldDB" id="A0A831A394"/>
<evidence type="ECO:0000256" key="3">
    <source>
        <dbReference type="SAM" id="MobiDB-lite"/>
    </source>
</evidence>
<dbReference type="GO" id="GO:0006355">
    <property type="term" value="P:regulation of DNA-templated transcription"/>
    <property type="evidence" value="ECO:0007669"/>
    <property type="project" value="InterPro"/>
</dbReference>
<feature type="compositionally biased region" description="Basic and acidic residues" evidence="3">
    <location>
        <begin position="121"/>
        <end position="131"/>
    </location>
</feature>
<gene>
    <name evidence="6" type="ORF">BN437_0500</name>
</gene>
<dbReference type="PROSITE" id="PS51755">
    <property type="entry name" value="OMPR_PHOB"/>
    <property type="match status" value="1"/>
</dbReference>
<organism evidence="6 7">
    <name type="scientific">Erwinia amylovora NBRC 12687 = CFBP 1232</name>
    <dbReference type="NCBI Taxonomy" id="1219359"/>
    <lineage>
        <taxon>Bacteria</taxon>
        <taxon>Pseudomonadati</taxon>
        <taxon>Pseudomonadota</taxon>
        <taxon>Gammaproteobacteria</taxon>
        <taxon>Enterobacterales</taxon>
        <taxon>Erwiniaceae</taxon>
        <taxon>Erwinia</taxon>
    </lineage>
</organism>
<evidence type="ECO:0000256" key="1">
    <source>
        <dbReference type="ARBA" id="ARBA00023125"/>
    </source>
</evidence>
<reference evidence="6 7" key="2">
    <citation type="submission" date="2013-04" db="EMBL/GenBank/DDBJ databases">
        <title>Comparative genomics of 12 strains of Erwinia amylovora identifies a pan-genome with a large conserved core and provides insights into host specificity.</title>
        <authorList>
            <person name="Mann R.A."/>
            <person name="Smits T.H.M."/>
            <person name="Buehlmann A."/>
            <person name="Blom J."/>
            <person name="Goesmann A."/>
            <person name="Frey J.E."/>
            <person name="Plummer K.M."/>
            <person name="Beer S.V."/>
            <person name="Luck J."/>
            <person name="Duffy B."/>
            <person name="Rodoni B."/>
        </authorList>
    </citation>
    <scope>NUCLEOTIDE SEQUENCE [LARGE SCALE GENOMIC DNA]</scope>
    <source>
        <strain evidence="7">CFBP 1232</strain>
    </source>
</reference>
<dbReference type="RefSeq" id="WP_004155288.1">
    <property type="nucleotide sequence ID" value="NZ_BAYW01000004.1"/>
</dbReference>
<dbReference type="EMBL" id="CAPB01000006">
    <property type="protein sequence ID" value="CCO92465.1"/>
    <property type="molecule type" value="Genomic_DNA"/>
</dbReference>
<evidence type="ECO:0000256" key="4">
    <source>
        <dbReference type="SAM" id="Phobius"/>
    </source>
</evidence>
<dbReference type="GO" id="GO:0003677">
    <property type="term" value="F:DNA binding"/>
    <property type="evidence" value="ECO:0007669"/>
    <property type="project" value="UniProtKB-UniRule"/>
</dbReference>
<evidence type="ECO:0000259" key="5">
    <source>
        <dbReference type="PROSITE" id="PS51755"/>
    </source>
</evidence>
<reference evidence="6 7" key="1">
    <citation type="submission" date="2012-11" db="EMBL/GenBank/DDBJ databases">
        <authorList>
            <person name="Linke B."/>
        </authorList>
    </citation>
    <scope>NUCLEOTIDE SEQUENCE [LARGE SCALE GENOMIC DNA]</scope>
    <source>
        <strain evidence="7">CFBP 1232</strain>
    </source>
</reference>
<protein>
    <submittedName>
        <fullName evidence="6">Putative regulatory protein embR</fullName>
    </submittedName>
</protein>
<dbReference type="Pfam" id="PF00486">
    <property type="entry name" value="Trans_reg_C"/>
    <property type="match status" value="1"/>
</dbReference>
<comment type="caution">
    <text evidence="6">The sequence shown here is derived from an EMBL/GenBank/DDBJ whole genome shotgun (WGS) entry which is preliminary data.</text>
</comment>
<dbReference type="CDD" id="cd00383">
    <property type="entry name" value="trans_reg_C"/>
    <property type="match status" value="1"/>
</dbReference>
<dbReference type="InterPro" id="IPR036388">
    <property type="entry name" value="WH-like_DNA-bd_sf"/>
</dbReference>
<accession>A0A831A394</accession>
<feature type="region of interest" description="Disordered" evidence="3">
    <location>
        <begin position="118"/>
        <end position="149"/>
    </location>
</feature>
<keyword evidence="4" id="KW-0472">Membrane</keyword>
<sequence length="301" mass="34516">MTVDCIINHWSVDFASGTLLHQSSGEQRRLGEYQLKLLRVLAENAGKIVSREELNHLVWERRVIGNNSLPNAIHALRIALEDDGKQQKIIRTMPKKGYILEAEFCEFVPPLQAETDLAEADSPKEPFRDAEPEPVALAPHNPAAAPPAEHRQRRSVHPLWYWLVPLQVSVLIALLIWIMLPDDLFFRTHIREQDTGVYSNIRLLELHRRNEKTSAATELSKQLEPAFYSLNQKLKKQQVHMEVFFFSSGVSLNYTLTLKSQCDSKQLAMNIVNWRMNGSLLSALIFRESERKLNEMANCVN</sequence>
<dbReference type="SMART" id="SM00862">
    <property type="entry name" value="Trans_reg_C"/>
    <property type="match status" value="1"/>
</dbReference>
<feature type="DNA-binding region" description="OmpR/PhoB-type" evidence="2">
    <location>
        <begin position="1"/>
        <end position="102"/>
    </location>
</feature>
<dbReference type="GO" id="GO:0000160">
    <property type="term" value="P:phosphorelay signal transduction system"/>
    <property type="evidence" value="ECO:0007669"/>
    <property type="project" value="InterPro"/>
</dbReference>
<keyword evidence="4" id="KW-1133">Transmembrane helix</keyword>
<proteinExistence type="predicted"/>
<feature type="domain" description="OmpR/PhoB-type" evidence="5">
    <location>
        <begin position="1"/>
        <end position="102"/>
    </location>
</feature>
<feature type="transmembrane region" description="Helical" evidence="4">
    <location>
        <begin position="159"/>
        <end position="180"/>
    </location>
</feature>
<keyword evidence="1 2" id="KW-0238">DNA-binding</keyword>
<dbReference type="SUPFAM" id="SSF46894">
    <property type="entry name" value="C-terminal effector domain of the bipartite response regulators"/>
    <property type="match status" value="1"/>
</dbReference>